<dbReference type="Pfam" id="PF13416">
    <property type="entry name" value="SBP_bac_8"/>
    <property type="match status" value="1"/>
</dbReference>
<keyword evidence="3" id="KW-0574">Periplasm</keyword>
<reference evidence="5 6" key="1">
    <citation type="submission" date="2019-09" db="EMBL/GenBank/DDBJ databases">
        <title>Taxonomic organization of the family Brucellaceae based on a phylogenomic approach.</title>
        <authorList>
            <person name="Leclercq S."/>
            <person name="Cloeckaert A."/>
            <person name="Zygmunt M.S."/>
        </authorList>
    </citation>
    <scope>NUCLEOTIDE SEQUENCE [LARGE SCALE GENOMIC DNA]</scope>
    <source>
        <strain evidence="5 6">TA93</strain>
    </source>
</reference>
<sequence length="343" mass="36667">MRQIDRRQFLKVSALTAAALTVGHVGIQSAVASDGATLVLYNGQHKQTTAALVEAFTKATGIKVDVRKGSSSQLANQIIEEGDVSPADIFYAEESPPVVALAEKGLLSTLADETLKQIPARYVAKDGTWLGASMRSRVVAYNKELVKESDFPASVLDFATEAWKDKIAYVPTSGAFQEQIIAIEKLKGRETALKWLKGLKAYGRPYNGNGAAMKAVEAGEIPAALINNYYWFNVAKEVGDDKMKSALFYFGEKDPGALLTVSAAGILKSSKNQDNAAKFLAFMVSEAGQEAIAGSVAEYPVREGVKSPYALKPFEELSPPDVTPADLGDAADALVLEREAGLA</sequence>
<gene>
    <name evidence="5" type="ORF">F9K94_21810</name>
</gene>
<evidence type="ECO:0000256" key="2">
    <source>
        <dbReference type="ARBA" id="ARBA00022729"/>
    </source>
</evidence>
<evidence type="ECO:0000256" key="1">
    <source>
        <dbReference type="ARBA" id="ARBA00008520"/>
    </source>
</evidence>
<keyword evidence="4" id="KW-0408">Iron</keyword>
<dbReference type="CDD" id="cd13543">
    <property type="entry name" value="PBP2_Fbp"/>
    <property type="match status" value="1"/>
</dbReference>
<dbReference type="EMBL" id="WBVY01000007">
    <property type="protein sequence ID" value="KAB2655191.1"/>
    <property type="molecule type" value="Genomic_DNA"/>
</dbReference>
<keyword evidence="4" id="KW-0479">Metal-binding</keyword>
<dbReference type="PIRSF" id="PIRSF002825">
    <property type="entry name" value="CfbpA"/>
    <property type="match status" value="1"/>
</dbReference>
<dbReference type="PANTHER" id="PTHR30006">
    <property type="entry name" value="THIAMINE-BINDING PERIPLASMIC PROTEIN-RELATED"/>
    <property type="match status" value="1"/>
</dbReference>
<name>A0A7V7VR20_9HYPH</name>
<comment type="similarity">
    <text evidence="1">Belongs to the bacterial solute-binding protein 1 family.</text>
</comment>
<feature type="binding site" evidence="4">
    <location>
        <position position="230"/>
    </location>
    <ligand>
        <name>Fe cation</name>
        <dbReference type="ChEBI" id="CHEBI:24875"/>
    </ligand>
</feature>
<evidence type="ECO:0000313" key="5">
    <source>
        <dbReference type="EMBL" id="KAB2655191.1"/>
    </source>
</evidence>
<dbReference type="RefSeq" id="WP_151648506.1">
    <property type="nucleotide sequence ID" value="NZ_WBVY01000007.1"/>
</dbReference>
<dbReference type="PANTHER" id="PTHR30006:SF15">
    <property type="entry name" value="IRON-UTILIZATION PERIPLASMIC PROTEIN"/>
    <property type="match status" value="1"/>
</dbReference>
<dbReference type="SUPFAM" id="SSF53850">
    <property type="entry name" value="Periplasmic binding protein-like II"/>
    <property type="match status" value="1"/>
</dbReference>
<feature type="binding site" evidence="4">
    <location>
        <position position="229"/>
    </location>
    <ligand>
        <name>Fe cation</name>
        <dbReference type="ChEBI" id="CHEBI:24875"/>
    </ligand>
</feature>
<proteinExistence type="inferred from homology"/>
<dbReference type="NCBIfam" id="TIGR01409">
    <property type="entry name" value="TAT_signal_seq"/>
    <property type="match status" value="1"/>
</dbReference>
<dbReference type="GO" id="GO:0030288">
    <property type="term" value="C:outer membrane-bounded periplasmic space"/>
    <property type="evidence" value="ECO:0007669"/>
    <property type="project" value="TreeGrafter"/>
</dbReference>
<dbReference type="InterPro" id="IPR026045">
    <property type="entry name" value="Ferric-bd"/>
</dbReference>
<keyword evidence="2" id="KW-0732">Signal</keyword>
<dbReference type="InterPro" id="IPR006059">
    <property type="entry name" value="SBP"/>
</dbReference>
<dbReference type="Proteomes" id="UP000460650">
    <property type="component" value="Unassembled WGS sequence"/>
</dbReference>
<feature type="binding site" evidence="4">
    <location>
        <position position="45"/>
    </location>
    <ligand>
        <name>Fe cation</name>
        <dbReference type="ChEBI" id="CHEBI:24875"/>
    </ligand>
</feature>
<feature type="binding site" evidence="4">
    <location>
        <position position="93"/>
    </location>
    <ligand>
        <name>Fe cation</name>
        <dbReference type="ChEBI" id="CHEBI:24875"/>
    </ligand>
</feature>
<protein>
    <submittedName>
        <fullName evidence="5">Iron ABC transporter substrate-binding protein</fullName>
    </submittedName>
</protein>
<dbReference type="Pfam" id="PF10518">
    <property type="entry name" value="TAT_signal"/>
    <property type="match status" value="1"/>
</dbReference>
<comment type="caution">
    <text evidence="5">The sequence shown here is derived from an EMBL/GenBank/DDBJ whole genome shotgun (WGS) entry which is preliminary data.</text>
</comment>
<evidence type="ECO:0000256" key="3">
    <source>
        <dbReference type="ARBA" id="ARBA00022764"/>
    </source>
</evidence>
<dbReference type="InterPro" id="IPR019546">
    <property type="entry name" value="TAT_signal_bac_arc"/>
</dbReference>
<dbReference type="AlphaFoldDB" id="A0A7V7VR20"/>
<dbReference type="PROSITE" id="PS51318">
    <property type="entry name" value="TAT"/>
    <property type="match status" value="1"/>
</dbReference>
<dbReference type="Gene3D" id="3.40.190.10">
    <property type="entry name" value="Periplasmic binding protein-like II"/>
    <property type="match status" value="2"/>
</dbReference>
<dbReference type="InterPro" id="IPR006311">
    <property type="entry name" value="TAT_signal"/>
</dbReference>
<evidence type="ECO:0000313" key="6">
    <source>
        <dbReference type="Proteomes" id="UP000460650"/>
    </source>
</evidence>
<evidence type="ECO:0000256" key="4">
    <source>
        <dbReference type="PIRSR" id="PIRSR002825-1"/>
    </source>
</evidence>
<organism evidence="5 6">
    <name type="scientific">Brucella tritici</name>
    <dbReference type="NCBI Taxonomy" id="94626"/>
    <lineage>
        <taxon>Bacteria</taxon>
        <taxon>Pseudomonadati</taxon>
        <taxon>Pseudomonadota</taxon>
        <taxon>Alphaproteobacteria</taxon>
        <taxon>Hyphomicrobiales</taxon>
        <taxon>Brucellaceae</taxon>
        <taxon>Brucella/Ochrobactrum group</taxon>
        <taxon>Brucella</taxon>
    </lineage>
</organism>
<dbReference type="GO" id="GO:0046872">
    <property type="term" value="F:metal ion binding"/>
    <property type="evidence" value="ECO:0007669"/>
    <property type="project" value="UniProtKB-KW"/>
</dbReference>
<accession>A0A7V7VR20</accession>